<keyword evidence="2" id="KW-0694">RNA-binding</keyword>
<dbReference type="InterPro" id="IPR036612">
    <property type="entry name" value="KH_dom_type_1_sf"/>
</dbReference>
<dbReference type="EMBL" id="CABITT030000008">
    <property type="protein sequence ID" value="VVB13802.1"/>
    <property type="molecule type" value="Genomic_DNA"/>
</dbReference>
<dbReference type="SMART" id="SM00322">
    <property type="entry name" value="KH"/>
    <property type="match status" value="2"/>
</dbReference>
<feature type="compositionally biased region" description="Basic residues" evidence="3">
    <location>
        <begin position="25"/>
        <end position="42"/>
    </location>
</feature>
<feature type="domain" description="K Homology" evidence="4">
    <location>
        <begin position="419"/>
        <end position="491"/>
    </location>
</feature>
<gene>
    <name evidence="5" type="ORF">ANE_LOCUS24246</name>
</gene>
<evidence type="ECO:0000259" key="4">
    <source>
        <dbReference type="SMART" id="SM00322"/>
    </source>
</evidence>
<dbReference type="GO" id="GO:0003723">
    <property type="term" value="F:RNA binding"/>
    <property type="evidence" value="ECO:0007669"/>
    <property type="project" value="UniProtKB-UniRule"/>
</dbReference>
<keyword evidence="6" id="KW-1185">Reference proteome</keyword>
<dbReference type="SUPFAM" id="SSF54791">
    <property type="entry name" value="Eukaryotic type KH-domain (KH-domain type I)"/>
    <property type="match status" value="2"/>
</dbReference>
<protein>
    <recommendedName>
        <fullName evidence="4">K Homology domain-containing protein</fullName>
    </recommendedName>
</protein>
<evidence type="ECO:0000313" key="5">
    <source>
        <dbReference type="EMBL" id="VVB13802.1"/>
    </source>
</evidence>
<dbReference type="Pfam" id="PF00013">
    <property type="entry name" value="KH_1"/>
    <property type="match status" value="2"/>
</dbReference>
<sequence length="504" mass="55785">MEGNSVFSPLEKSTEMPDPVPRFGSSKRVKTHHAHPRPKRHCPRGLVINRIQQSTESRIRVDPGFPGCNYRVVRVIAPVGSTARLKLGDSTGTVSCKLLMEACHVDAVKGESGEMLERIRKETGCEVEIQTNRLLICADSDDAMVEIEGNVLAVKRALVSVSSRLQARQIYKTWMVGNKSLGRAFEDRHFNNNIQEALLRPVDIDSHGNLPRSSDGISHIARHKQIEAFLGVLCRGILRRLSQQWKMIIKQWSLSYSVWSKLLVVFIESLTDIKNLESVRGASIDVGDTLPDCDECLITFTSSEIPKDRMPPAQAAIGRVFSRLCEIHTKVSGSWSYITARLVVPTNQMGCLLVSETLRTIGACILVLQVVHNPKCISANDQVVQISGDITIVKLAMYHVTSTLVGNFLLNSRKNSGTKNMTKEIRVPESAVHFVFGEERGRQRLEDLRQISCATVIAHEPQLGTSDRIIAISGTPHEIQIAQKLVQAFIQIGESTSLIGGLCS</sequence>
<name>A0A565CJN8_9BRAS</name>
<dbReference type="Proteomes" id="UP000489600">
    <property type="component" value="Unassembled WGS sequence"/>
</dbReference>
<feature type="region of interest" description="Disordered" evidence="3">
    <location>
        <begin position="1"/>
        <end position="42"/>
    </location>
</feature>
<keyword evidence="1" id="KW-0677">Repeat</keyword>
<dbReference type="PANTHER" id="PTHR10288">
    <property type="entry name" value="KH DOMAIN CONTAINING RNA BINDING PROTEIN"/>
    <property type="match status" value="1"/>
</dbReference>
<proteinExistence type="predicted"/>
<reference evidence="5" key="1">
    <citation type="submission" date="2019-07" db="EMBL/GenBank/DDBJ databases">
        <authorList>
            <person name="Dittberner H."/>
        </authorList>
    </citation>
    <scope>NUCLEOTIDE SEQUENCE [LARGE SCALE GENOMIC DNA]</scope>
</reference>
<dbReference type="AlphaFoldDB" id="A0A565CJN8"/>
<dbReference type="InterPro" id="IPR004087">
    <property type="entry name" value="KH_dom"/>
</dbReference>
<evidence type="ECO:0000313" key="6">
    <source>
        <dbReference type="Proteomes" id="UP000489600"/>
    </source>
</evidence>
<evidence type="ECO:0000256" key="2">
    <source>
        <dbReference type="PROSITE-ProRule" id="PRU00117"/>
    </source>
</evidence>
<dbReference type="OrthoDB" id="442947at2759"/>
<evidence type="ECO:0000256" key="1">
    <source>
        <dbReference type="ARBA" id="ARBA00022737"/>
    </source>
</evidence>
<dbReference type="Gene3D" id="3.30.310.210">
    <property type="match status" value="1"/>
</dbReference>
<organism evidence="5 6">
    <name type="scientific">Arabis nemorensis</name>
    <dbReference type="NCBI Taxonomy" id="586526"/>
    <lineage>
        <taxon>Eukaryota</taxon>
        <taxon>Viridiplantae</taxon>
        <taxon>Streptophyta</taxon>
        <taxon>Embryophyta</taxon>
        <taxon>Tracheophyta</taxon>
        <taxon>Spermatophyta</taxon>
        <taxon>Magnoliopsida</taxon>
        <taxon>eudicotyledons</taxon>
        <taxon>Gunneridae</taxon>
        <taxon>Pentapetalae</taxon>
        <taxon>rosids</taxon>
        <taxon>malvids</taxon>
        <taxon>Brassicales</taxon>
        <taxon>Brassicaceae</taxon>
        <taxon>Arabideae</taxon>
        <taxon>Arabis</taxon>
    </lineage>
</organism>
<accession>A0A565CJN8</accession>
<evidence type="ECO:0000256" key="3">
    <source>
        <dbReference type="SAM" id="MobiDB-lite"/>
    </source>
</evidence>
<feature type="domain" description="K Homology" evidence="4">
    <location>
        <begin position="92"/>
        <end position="166"/>
    </location>
</feature>
<dbReference type="InterPro" id="IPR004088">
    <property type="entry name" value="KH_dom_type_1"/>
</dbReference>
<dbReference type="PROSITE" id="PS50084">
    <property type="entry name" value="KH_TYPE_1"/>
    <property type="match status" value="1"/>
</dbReference>
<comment type="caution">
    <text evidence="5">The sequence shown here is derived from an EMBL/GenBank/DDBJ whole genome shotgun (WGS) entry which is preliminary data.</text>
</comment>
<dbReference type="Gene3D" id="3.30.1370.10">
    <property type="entry name" value="K Homology domain, type 1"/>
    <property type="match status" value="2"/>
</dbReference>